<evidence type="ECO:0000256" key="13">
    <source>
        <dbReference type="SAM" id="MobiDB-lite"/>
    </source>
</evidence>
<keyword evidence="8" id="KW-0902">Two-component regulatory system</keyword>
<feature type="region of interest" description="Disordered" evidence="13">
    <location>
        <begin position="718"/>
        <end position="738"/>
    </location>
</feature>
<dbReference type="SUPFAM" id="SSF55874">
    <property type="entry name" value="ATPase domain of HSP90 chaperone/DNA topoisomerase II/histidine kinase"/>
    <property type="match status" value="1"/>
</dbReference>
<dbReference type="InterPro" id="IPR008207">
    <property type="entry name" value="Sig_transdc_His_kin_Hpt_dom"/>
</dbReference>
<evidence type="ECO:0000313" key="18">
    <source>
        <dbReference type="Proteomes" id="UP000245680"/>
    </source>
</evidence>
<dbReference type="SMART" id="SM00448">
    <property type="entry name" value="REC"/>
    <property type="match status" value="2"/>
</dbReference>
<feature type="domain" description="Histidine kinase" evidence="14">
    <location>
        <begin position="192"/>
        <end position="414"/>
    </location>
</feature>
<sequence>MPIFFVLSSFGLLYIQNEQMVDARDALSTRIGNSVGRTATSLEKLLNSDQFTDSTQSVAVQQLLLMLLGDQAVSCARMTNPDNPNIGTIVAPVGIGCNFRPVDDWLSVRIFSDTYTLLEVGFSQEELAQARETQMEYSLTVLLGALMISMLSSWVAFRIIVGRPLNDLISDLVKARDEADTASRAKTRFLANISHEIRTPMNGIIGTAELLSESQLTPQQASSVQTIVNSGNSLMHIIEDILDFAKIEAEKLEMNEDEFQLSDVIYDASDLVEPTAAIKGLDLVVDIPDTLPHGFVGDDIRLRQVILNLLGNAVKFCPSGTVRLSATVAQHEDGNASDLTVAVQDTGIGIAPDKLEAIFSPFSQANDTTTRDFGGTGLGLTISRELVNRMGGEISATSTVGEGSEFRFTIPLRHGRPVQQSPAITRLKAMSETTPLRVLAVDDMDVNLQILQRRLAMWGVDTTLCAAPAEALECLTNAAAAGTPFDAMILDFDMPDINGQDLAEIIRGEEGIDATPMILLSSVAVVTRLARDPSTPFDATLTKPLRPKRLARALCAVLSGESLGLDPDQDKSAKDAGQEKYTGFLRGVDVLVVDDSEINREVLGQQLALTDCSLRFAVNGAEAVEECRGKRPDIVLMDISMPVMGGFEATRAIRAHERAINRRPSTIFALSANVLQEHKDRARAAGMDGFIGKPTRRAELLDAISAAQLGTMPDDVAQATRDDTETPGNAAHTPGTASAATPVPAVLVLDDEIDELRGMIGAEKLGTLAQKLQDQGDEVLDGIRSDLAAGDLPGAAARAHKLAGGAGTLGCRPLAEAMAGLEQDLLGGDAPDAADIERLSELWRATRDALSRLHTASAA</sequence>
<reference evidence="17 18" key="1">
    <citation type="submission" date="2018-05" db="EMBL/GenBank/DDBJ databases">
        <title>Rhodobacteraceae gen. nov., sp. nov. isolated from sea water.</title>
        <authorList>
            <person name="Ren Y."/>
        </authorList>
    </citation>
    <scope>NUCLEOTIDE SEQUENCE [LARGE SCALE GENOMIC DNA]</scope>
    <source>
        <strain evidence="17 18">TG-679</strain>
    </source>
</reference>
<comment type="caution">
    <text evidence="17">The sequence shown here is derived from an EMBL/GenBank/DDBJ whole genome shotgun (WGS) entry which is preliminary data.</text>
</comment>
<name>A0A2V2LBV6_9RHOB</name>
<dbReference type="InterPro" id="IPR005467">
    <property type="entry name" value="His_kinase_dom"/>
</dbReference>
<evidence type="ECO:0000256" key="11">
    <source>
        <dbReference type="PROSITE-ProRule" id="PRU00110"/>
    </source>
</evidence>
<dbReference type="EMBL" id="QGKU01000032">
    <property type="protein sequence ID" value="PWR02908.1"/>
    <property type="molecule type" value="Genomic_DNA"/>
</dbReference>
<dbReference type="InterPro" id="IPR036890">
    <property type="entry name" value="HATPase_C_sf"/>
</dbReference>
<keyword evidence="18" id="KW-1185">Reference proteome</keyword>
<evidence type="ECO:0000259" key="15">
    <source>
        <dbReference type="PROSITE" id="PS50110"/>
    </source>
</evidence>
<feature type="domain" description="Response regulatory" evidence="15">
    <location>
        <begin position="437"/>
        <end position="558"/>
    </location>
</feature>
<dbReference type="OrthoDB" id="9801651at2"/>
<evidence type="ECO:0000256" key="8">
    <source>
        <dbReference type="ARBA" id="ARBA00023012"/>
    </source>
</evidence>
<dbReference type="InterPro" id="IPR036097">
    <property type="entry name" value="HisK_dim/P_sf"/>
</dbReference>
<accession>A0A2V2LBV6</accession>
<feature type="domain" description="HPt" evidence="16">
    <location>
        <begin position="761"/>
        <end position="859"/>
    </location>
</feature>
<dbReference type="InterPro" id="IPR003661">
    <property type="entry name" value="HisK_dim/P_dom"/>
</dbReference>
<dbReference type="InterPro" id="IPR036641">
    <property type="entry name" value="HPT_dom_sf"/>
</dbReference>
<dbReference type="AlphaFoldDB" id="A0A2V2LBV6"/>
<dbReference type="Gene3D" id="1.10.287.130">
    <property type="match status" value="1"/>
</dbReference>
<dbReference type="EC" id="2.7.13.3" evidence="2"/>
<evidence type="ECO:0000313" key="17">
    <source>
        <dbReference type="EMBL" id="PWR02908.1"/>
    </source>
</evidence>
<feature type="modified residue" description="Phosphohistidine" evidence="11">
    <location>
        <position position="800"/>
    </location>
</feature>
<dbReference type="Pfam" id="PF00512">
    <property type="entry name" value="HisKA"/>
    <property type="match status" value="1"/>
</dbReference>
<dbReference type="SMART" id="SM00387">
    <property type="entry name" value="HATPase_c"/>
    <property type="match status" value="1"/>
</dbReference>
<gene>
    <name evidence="17" type="ORF">DKT77_10075</name>
</gene>
<evidence type="ECO:0000256" key="6">
    <source>
        <dbReference type="ARBA" id="ARBA00022777"/>
    </source>
</evidence>
<dbReference type="CDD" id="cd00082">
    <property type="entry name" value="HisKA"/>
    <property type="match status" value="1"/>
</dbReference>
<dbReference type="Gene3D" id="1.20.120.160">
    <property type="entry name" value="HPT domain"/>
    <property type="match status" value="1"/>
</dbReference>
<evidence type="ECO:0000259" key="14">
    <source>
        <dbReference type="PROSITE" id="PS50109"/>
    </source>
</evidence>
<dbReference type="SMART" id="SM00388">
    <property type="entry name" value="HisKA"/>
    <property type="match status" value="1"/>
</dbReference>
<dbReference type="Gene3D" id="3.40.50.2300">
    <property type="match status" value="2"/>
</dbReference>
<dbReference type="GO" id="GO:0005886">
    <property type="term" value="C:plasma membrane"/>
    <property type="evidence" value="ECO:0007669"/>
    <property type="project" value="UniProtKB-SubCell"/>
</dbReference>
<keyword evidence="4" id="KW-0808">Transferase</keyword>
<proteinExistence type="predicted"/>
<organism evidence="17 18">
    <name type="scientific">Meridianimarinicoccus roseus</name>
    <dbReference type="NCBI Taxonomy" id="2072018"/>
    <lineage>
        <taxon>Bacteria</taxon>
        <taxon>Pseudomonadati</taxon>
        <taxon>Pseudomonadota</taxon>
        <taxon>Alphaproteobacteria</taxon>
        <taxon>Rhodobacterales</taxon>
        <taxon>Paracoccaceae</taxon>
        <taxon>Meridianimarinicoccus</taxon>
    </lineage>
</organism>
<evidence type="ECO:0000256" key="10">
    <source>
        <dbReference type="ARBA" id="ARBA00068150"/>
    </source>
</evidence>
<dbReference type="Proteomes" id="UP000245680">
    <property type="component" value="Unassembled WGS sequence"/>
</dbReference>
<dbReference type="Pfam" id="PF01627">
    <property type="entry name" value="Hpt"/>
    <property type="match status" value="1"/>
</dbReference>
<dbReference type="PROSITE" id="PS50110">
    <property type="entry name" value="RESPONSE_REGULATORY"/>
    <property type="match status" value="2"/>
</dbReference>
<dbReference type="PANTHER" id="PTHR45339">
    <property type="entry name" value="HYBRID SIGNAL TRANSDUCTION HISTIDINE KINASE J"/>
    <property type="match status" value="1"/>
</dbReference>
<dbReference type="InterPro" id="IPR001789">
    <property type="entry name" value="Sig_transdc_resp-reg_receiver"/>
</dbReference>
<dbReference type="InterPro" id="IPR004358">
    <property type="entry name" value="Sig_transdc_His_kin-like_C"/>
</dbReference>
<keyword evidence="5" id="KW-0547">Nucleotide-binding</keyword>
<evidence type="ECO:0000256" key="12">
    <source>
        <dbReference type="PROSITE-ProRule" id="PRU00169"/>
    </source>
</evidence>
<evidence type="ECO:0000256" key="7">
    <source>
        <dbReference type="ARBA" id="ARBA00022840"/>
    </source>
</evidence>
<evidence type="ECO:0000256" key="2">
    <source>
        <dbReference type="ARBA" id="ARBA00012438"/>
    </source>
</evidence>
<dbReference type="Pfam" id="PF00072">
    <property type="entry name" value="Response_reg"/>
    <property type="match status" value="2"/>
</dbReference>
<dbReference type="SUPFAM" id="SSF52172">
    <property type="entry name" value="CheY-like"/>
    <property type="match status" value="2"/>
</dbReference>
<dbReference type="GO" id="GO:0000155">
    <property type="term" value="F:phosphorelay sensor kinase activity"/>
    <property type="evidence" value="ECO:0007669"/>
    <property type="project" value="InterPro"/>
</dbReference>
<comment type="catalytic activity">
    <reaction evidence="1">
        <text>ATP + protein L-histidine = ADP + protein N-phospho-L-histidine.</text>
        <dbReference type="EC" id="2.7.13.3"/>
    </reaction>
</comment>
<dbReference type="FunFam" id="1.10.287.130:FF:000002">
    <property type="entry name" value="Two-component osmosensing histidine kinase"/>
    <property type="match status" value="1"/>
</dbReference>
<evidence type="ECO:0000256" key="4">
    <source>
        <dbReference type="ARBA" id="ARBA00022679"/>
    </source>
</evidence>
<dbReference type="CDD" id="cd17546">
    <property type="entry name" value="REC_hyHK_CKI1_RcsC-like"/>
    <property type="match status" value="2"/>
</dbReference>
<protein>
    <recommendedName>
        <fullName evidence="10">Sensory/regulatory protein RpfC</fullName>
        <ecNumber evidence="2">2.7.13.3</ecNumber>
    </recommendedName>
</protein>
<evidence type="ECO:0000256" key="5">
    <source>
        <dbReference type="ARBA" id="ARBA00022741"/>
    </source>
</evidence>
<dbReference type="FunFam" id="3.30.565.10:FF:000010">
    <property type="entry name" value="Sensor histidine kinase RcsC"/>
    <property type="match status" value="1"/>
</dbReference>
<feature type="modified residue" description="4-aspartylphosphate" evidence="12">
    <location>
        <position position="491"/>
    </location>
</feature>
<comment type="subunit">
    <text evidence="9">At low DSF concentrations, interacts with RpfF.</text>
</comment>
<dbReference type="RefSeq" id="WP_109811568.1">
    <property type="nucleotide sequence ID" value="NZ_QGKU01000032.1"/>
</dbReference>
<evidence type="ECO:0000256" key="1">
    <source>
        <dbReference type="ARBA" id="ARBA00000085"/>
    </source>
</evidence>
<feature type="domain" description="Response regulatory" evidence="15">
    <location>
        <begin position="589"/>
        <end position="708"/>
    </location>
</feature>
<dbReference type="PANTHER" id="PTHR45339:SF5">
    <property type="entry name" value="HISTIDINE KINASE"/>
    <property type="match status" value="1"/>
</dbReference>
<evidence type="ECO:0000256" key="3">
    <source>
        <dbReference type="ARBA" id="ARBA00022553"/>
    </source>
</evidence>
<keyword evidence="6" id="KW-0418">Kinase</keyword>
<dbReference type="SUPFAM" id="SSF47226">
    <property type="entry name" value="Histidine-containing phosphotransfer domain, HPT domain"/>
    <property type="match status" value="1"/>
</dbReference>
<evidence type="ECO:0000259" key="16">
    <source>
        <dbReference type="PROSITE" id="PS50894"/>
    </source>
</evidence>
<dbReference type="CDD" id="cd16922">
    <property type="entry name" value="HATPase_EvgS-ArcB-TorS-like"/>
    <property type="match status" value="1"/>
</dbReference>
<dbReference type="GO" id="GO:0005524">
    <property type="term" value="F:ATP binding"/>
    <property type="evidence" value="ECO:0007669"/>
    <property type="project" value="UniProtKB-KW"/>
</dbReference>
<dbReference type="SUPFAM" id="SSF47384">
    <property type="entry name" value="Homodimeric domain of signal transducing histidine kinase"/>
    <property type="match status" value="1"/>
</dbReference>
<dbReference type="PRINTS" id="PR00344">
    <property type="entry name" value="BCTRLSENSOR"/>
</dbReference>
<keyword evidence="7" id="KW-0067">ATP-binding</keyword>
<dbReference type="InterPro" id="IPR011006">
    <property type="entry name" value="CheY-like_superfamily"/>
</dbReference>
<feature type="modified residue" description="4-aspartylphosphate" evidence="12">
    <location>
        <position position="638"/>
    </location>
</feature>
<dbReference type="Pfam" id="PF02518">
    <property type="entry name" value="HATPase_c"/>
    <property type="match status" value="1"/>
</dbReference>
<dbReference type="PROSITE" id="PS50894">
    <property type="entry name" value="HPT"/>
    <property type="match status" value="1"/>
</dbReference>
<dbReference type="Gene3D" id="3.30.565.10">
    <property type="entry name" value="Histidine kinase-like ATPase, C-terminal domain"/>
    <property type="match status" value="1"/>
</dbReference>
<dbReference type="PROSITE" id="PS50109">
    <property type="entry name" value="HIS_KIN"/>
    <property type="match status" value="1"/>
</dbReference>
<dbReference type="InterPro" id="IPR003594">
    <property type="entry name" value="HATPase_dom"/>
</dbReference>
<keyword evidence="3 12" id="KW-0597">Phosphoprotein</keyword>
<evidence type="ECO:0000256" key="9">
    <source>
        <dbReference type="ARBA" id="ARBA00064003"/>
    </source>
</evidence>